<gene>
    <name evidence="12" type="ORF">FRZ00_20000</name>
</gene>
<keyword evidence="3 10" id="KW-0812">Transmembrane</keyword>
<dbReference type="EMBL" id="VOKX01000040">
    <property type="protein sequence ID" value="KAB7841646.1"/>
    <property type="molecule type" value="Genomic_DNA"/>
</dbReference>
<evidence type="ECO:0000256" key="10">
    <source>
        <dbReference type="SAM" id="Phobius"/>
    </source>
</evidence>
<sequence length="193" mass="20860">MRGNAAGAGRALAWLLVGAGTLGLLASFQITVDKIHLAENPGFRPACSINAVVSCTHVMLSDQASVFGFPNPLIGLVAYAVVVALGVVLLTGARLPRWCWLGLNLGTLAGAVFCMWLMSQALYVIGALCLWCCLAWAVTIALFWYTTAHNLRHGFLPAPRTLVLGVREFHWAVPAAWYGVIALLVVERFWAPW</sequence>
<dbReference type="InterPro" id="IPR041714">
    <property type="entry name" value="VKOR_Actinobacteria"/>
</dbReference>
<feature type="transmembrane region" description="Helical" evidence="10">
    <location>
        <begin position="169"/>
        <end position="191"/>
    </location>
</feature>
<dbReference type="Pfam" id="PF07884">
    <property type="entry name" value="VKOR"/>
    <property type="match status" value="1"/>
</dbReference>
<comment type="subcellular location">
    <subcellularLocation>
        <location evidence="1">Membrane</location>
        <topology evidence="1">Multi-pass membrane protein</topology>
    </subcellularLocation>
</comment>
<keyword evidence="6" id="KW-0560">Oxidoreductase</keyword>
<comment type="similarity">
    <text evidence="2">Belongs to the VKOR family.</text>
</comment>
<keyword evidence="7 10" id="KW-0472">Membrane</keyword>
<dbReference type="AlphaFoldDB" id="A0A5N5W571"/>
<dbReference type="OrthoDB" id="9783799at2"/>
<reference evidence="12 13" key="1">
    <citation type="journal article" date="2019" name="Microb. Cell Fact.">
        <title>Exploring novel herbicidin analogues by transcriptional regulator overexpression and MS/MS molecular networking.</title>
        <authorList>
            <person name="Shi Y."/>
            <person name="Gu R."/>
            <person name="Li Y."/>
            <person name="Wang X."/>
            <person name="Ren W."/>
            <person name="Li X."/>
            <person name="Wang L."/>
            <person name="Xie Y."/>
            <person name="Hong B."/>
        </authorList>
    </citation>
    <scope>NUCLEOTIDE SEQUENCE [LARGE SCALE GENOMIC DNA]</scope>
    <source>
        <strain evidence="12 13">US-43</strain>
    </source>
</reference>
<accession>A0A5N5W571</accession>
<feature type="transmembrane region" description="Helical" evidence="10">
    <location>
        <begin position="73"/>
        <end position="91"/>
    </location>
</feature>
<evidence type="ECO:0000256" key="9">
    <source>
        <dbReference type="ARBA" id="ARBA00023284"/>
    </source>
</evidence>
<feature type="transmembrane region" description="Helical" evidence="10">
    <location>
        <begin position="98"/>
        <end position="118"/>
    </location>
</feature>
<dbReference type="GO" id="GO:0016491">
    <property type="term" value="F:oxidoreductase activity"/>
    <property type="evidence" value="ECO:0007669"/>
    <property type="project" value="UniProtKB-KW"/>
</dbReference>
<evidence type="ECO:0000256" key="5">
    <source>
        <dbReference type="ARBA" id="ARBA00022989"/>
    </source>
</evidence>
<evidence type="ECO:0000256" key="4">
    <source>
        <dbReference type="ARBA" id="ARBA00022719"/>
    </source>
</evidence>
<evidence type="ECO:0000313" key="13">
    <source>
        <dbReference type="Proteomes" id="UP000327000"/>
    </source>
</evidence>
<dbReference type="GO" id="GO:0048038">
    <property type="term" value="F:quinone binding"/>
    <property type="evidence" value="ECO:0007669"/>
    <property type="project" value="UniProtKB-KW"/>
</dbReference>
<dbReference type="InterPro" id="IPR012932">
    <property type="entry name" value="VKOR"/>
</dbReference>
<evidence type="ECO:0000256" key="3">
    <source>
        <dbReference type="ARBA" id="ARBA00022692"/>
    </source>
</evidence>
<evidence type="ECO:0000256" key="1">
    <source>
        <dbReference type="ARBA" id="ARBA00004141"/>
    </source>
</evidence>
<protein>
    <submittedName>
        <fullName evidence="12">Vitamin K epoxide reductase family protein</fullName>
    </submittedName>
</protein>
<evidence type="ECO:0000259" key="11">
    <source>
        <dbReference type="SMART" id="SM00756"/>
    </source>
</evidence>
<evidence type="ECO:0000256" key="6">
    <source>
        <dbReference type="ARBA" id="ARBA00023002"/>
    </source>
</evidence>
<keyword evidence="4" id="KW-0874">Quinone</keyword>
<keyword evidence="5 10" id="KW-1133">Transmembrane helix</keyword>
<feature type="transmembrane region" description="Helical" evidence="10">
    <location>
        <begin position="124"/>
        <end position="148"/>
    </location>
</feature>
<dbReference type="PANTHER" id="PTHR34573">
    <property type="entry name" value="VKC DOMAIN-CONTAINING PROTEIN"/>
    <property type="match status" value="1"/>
</dbReference>
<evidence type="ECO:0000256" key="2">
    <source>
        <dbReference type="ARBA" id="ARBA00006214"/>
    </source>
</evidence>
<comment type="caution">
    <text evidence="12">The sequence shown here is derived from an EMBL/GenBank/DDBJ whole genome shotgun (WGS) entry which is preliminary data.</text>
</comment>
<keyword evidence="13" id="KW-1185">Reference proteome</keyword>
<dbReference type="GO" id="GO:0016020">
    <property type="term" value="C:membrane"/>
    <property type="evidence" value="ECO:0007669"/>
    <property type="project" value="UniProtKB-SubCell"/>
</dbReference>
<name>A0A5N5W571_STRMB</name>
<feature type="domain" description="Vitamin K epoxide reductase" evidence="11">
    <location>
        <begin position="9"/>
        <end position="150"/>
    </location>
</feature>
<proteinExistence type="inferred from homology"/>
<dbReference type="Proteomes" id="UP000327000">
    <property type="component" value="Unassembled WGS sequence"/>
</dbReference>
<evidence type="ECO:0000256" key="7">
    <source>
        <dbReference type="ARBA" id="ARBA00023136"/>
    </source>
</evidence>
<dbReference type="CDD" id="cd12922">
    <property type="entry name" value="VKOR_5"/>
    <property type="match status" value="1"/>
</dbReference>
<feature type="transmembrane region" description="Helical" evidence="10">
    <location>
        <begin position="12"/>
        <end position="32"/>
    </location>
</feature>
<evidence type="ECO:0000313" key="12">
    <source>
        <dbReference type="EMBL" id="KAB7841646.1"/>
    </source>
</evidence>
<dbReference type="InterPro" id="IPR038354">
    <property type="entry name" value="VKOR_sf"/>
</dbReference>
<dbReference type="Gene3D" id="1.20.1440.130">
    <property type="entry name" value="VKOR domain"/>
    <property type="match status" value="1"/>
</dbReference>
<organism evidence="12 13">
    <name type="scientific">Streptomyces mobaraensis</name>
    <name type="common">Streptoverticillium mobaraense</name>
    <dbReference type="NCBI Taxonomy" id="35621"/>
    <lineage>
        <taxon>Bacteria</taxon>
        <taxon>Bacillati</taxon>
        <taxon>Actinomycetota</taxon>
        <taxon>Actinomycetes</taxon>
        <taxon>Kitasatosporales</taxon>
        <taxon>Streptomycetaceae</taxon>
        <taxon>Streptomyces</taxon>
    </lineage>
</organism>
<dbReference type="PANTHER" id="PTHR34573:SF1">
    <property type="entry name" value="VITAMIN K EPOXIDE REDUCTASE DOMAIN-CONTAINING PROTEIN"/>
    <property type="match status" value="1"/>
</dbReference>
<dbReference type="SMART" id="SM00756">
    <property type="entry name" value="VKc"/>
    <property type="match status" value="1"/>
</dbReference>
<evidence type="ECO:0000256" key="8">
    <source>
        <dbReference type="ARBA" id="ARBA00023157"/>
    </source>
</evidence>
<keyword evidence="9" id="KW-0676">Redox-active center</keyword>
<keyword evidence="8" id="KW-1015">Disulfide bond</keyword>